<feature type="signal peptide" evidence="1">
    <location>
        <begin position="1"/>
        <end position="20"/>
    </location>
</feature>
<dbReference type="Proteomes" id="UP000275772">
    <property type="component" value="Unassembled WGS sequence"/>
</dbReference>
<gene>
    <name evidence="2" type="ORF">BLGHR1_10968</name>
</gene>
<keyword evidence="1" id="KW-0732">Signal</keyword>
<evidence type="ECO:0000313" key="2">
    <source>
        <dbReference type="EMBL" id="SZF00237.1"/>
    </source>
</evidence>
<protein>
    <submittedName>
        <fullName evidence="2">Uncharacterized protein</fullName>
    </submittedName>
</protein>
<organism evidence="2 3">
    <name type="scientific">Blumeria hordei</name>
    <name type="common">Barley powdery mildew</name>
    <name type="synonym">Blumeria graminis f. sp. hordei</name>
    <dbReference type="NCBI Taxonomy" id="2867405"/>
    <lineage>
        <taxon>Eukaryota</taxon>
        <taxon>Fungi</taxon>
        <taxon>Dikarya</taxon>
        <taxon>Ascomycota</taxon>
        <taxon>Pezizomycotina</taxon>
        <taxon>Leotiomycetes</taxon>
        <taxon>Erysiphales</taxon>
        <taxon>Erysiphaceae</taxon>
        <taxon>Blumeria</taxon>
    </lineage>
</organism>
<reference evidence="2 3" key="1">
    <citation type="submission" date="2017-11" db="EMBL/GenBank/DDBJ databases">
        <authorList>
            <person name="Kracher B."/>
        </authorList>
    </citation>
    <scope>NUCLEOTIDE SEQUENCE [LARGE SCALE GENOMIC DNA]</scope>
    <source>
        <strain evidence="2 3">RACE1</strain>
    </source>
</reference>
<evidence type="ECO:0000313" key="3">
    <source>
        <dbReference type="Proteomes" id="UP000275772"/>
    </source>
</evidence>
<feature type="chain" id="PRO_5016681933" evidence="1">
    <location>
        <begin position="21"/>
        <end position="191"/>
    </location>
</feature>
<dbReference type="VEuPathDB" id="FungiDB:BLGHR1_10968"/>
<dbReference type="AlphaFoldDB" id="A0A383UK25"/>
<sequence length="191" mass="21775">MKICLLSPIIVLLCATHSSASHFLRDGYKYAVTSSLVGYGDKPRGIHPQAAYYCSRYRQYSQAKINEVIAFAKAVSVFRHNRGSPTKLSYPLQVPIDGFRVNEIVIVHPISLHPQYFFDPAVEVTDYIIMDLDYNFITIVYTVIEEWKSVLFNQCFPLIQTKPTSQVFLYYPGSPFRLPKAIQPGKLAVIY</sequence>
<name>A0A383UK25_BLUHO</name>
<proteinExistence type="predicted"/>
<dbReference type="EMBL" id="UNSH01000008">
    <property type="protein sequence ID" value="SZF00237.1"/>
    <property type="molecule type" value="Genomic_DNA"/>
</dbReference>
<accession>A0A383UK25</accession>
<evidence type="ECO:0000256" key="1">
    <source>
        <dbReference type="SAM" id="SignalP"/>
    </source>
</evidence>